<accession>A0A1Y5XXB8</accession>
<dbReference type="Pfam" id="PF08922">
    <property type="entry name" value="DUF1905"/>
    <property type="match status" value="1"/>
</dbReference>
<name>A0A1Y5XXB8_KIBAR</name>
<proteinExistence type="predicted"/>
<dbReference type="SUPFAM" id="SSF141694">
    <property type="entry name" value="AF2212/PG0164-like"/>
    <property type="match status" value="1"/>
</dbReference>
<keyword evidence="2" id="KW-1185">Reference proteome</keyword>
<evidence type="ECO:0000313" key="2">
    <source>
        <dbReference type="Proteomes" id="UP000192674"/>
    </source>
</evidence>
<dbReference type="AlphaFoldDB" id="A0A1Y5XXB8"/>
<dbReference type="OrthoDB" id="2604865at2"/>
<dbReference type="InterPro" id="IPR037079">
    <property type="entry name" value="AF2212/PG0164-like_sf"/>
</dbReference>
<dbReference type="Gene3D" id="2.40.30.100">
    <property type="entry name" value="AF2212/PG0164-like"/>
    <property type="match status" value="1"/>
</dbReference>
<dbReference type="Pfam" id="PF13376">
    <property type="entry name" value="OmdA"/>
    <property type="match status" value="1"/>
</dbReference>
<reference evidence="1 2" key="1">
    <citation type="submission" date="2017-04" db="EMBL/GenBank/DDBJ databases">
        <authorList>
            <person name="Afonso C.L."/>
            <person name="Miller P.J."/>
            <person name="Scott M.A."/>
            <person name="Spackman E."/>
            <person name="Goraichik I."/>
            <person name="Dimitrov K.M."/>
            <person name="Suarez D.L."/>
            <person name="Swayne D.E."/>
        </authorList>
    </citation>
    <scope>NUCLEOTIDE SEQUENCE [LARGE SCALE GENOMIC DNA]</scope>
    <source>
        <strain evidence="1 2">DSM 43828</strain>
    </source>
</reference>
<gene>
    <name evidence="1" type="ORF">SAMN05661093_05665</name>
</gene>
<dbReference type="Proteomes" id="UP000192674">
    <property type="component" value="Unassembled WGS sequence"/>
</dbReference>
<sequence>MKFRAELEATGKNTTGIPVPDEVVAALGTSKKPPVVVTINGYTYRNTVARMGGRYLLSVSADNRSKAGVSAGDELEVTLELDTEPRVVTVPDDLAAELDKETAARQAFDKLSYSHQLRWVLSVEDAKTAETRQRRITKAVESLKSGK</sequence>
<dbReference type="InterPro" id="IPR015018">
    <property type="entry name" value="DUF1905"/>
</dbReference>
<dbReference type="RefSeq" id="WP_084429962.1">
    <property type="nucleotide sequence ID" value="NZ_FWXV01000005.1"/>
</dbReference>
<dbReference type="EMBL" id="FWXV01000005">
    <property type="protein sequence ID" value="SMD17974.1"/>
    <property type="molecule type" value="Genomic_DNA"/>
</dbReference>
<evidence type="ECO:0008006" key="3">
    <source>
        <dbReference type="Google" id="ProtNLM"/>
    </source>
</evidence>
<organism evidence="1 2">
    <name type="scientific">Kibdelosporangium aridum</name>
    <dbReference type="NCBI Taxonomy" id="2030"/>
    <lineage>
        <taxon>Bacteria</taxon>
        <taxon>Bacillati</taxon>
        <taxon>Actinomycetota</taxon>
        <taxon>Actinomycetes</taxon>
        <taxon>Pseudonocardiales</taxon>
        <taxon>Pseudonocardiaceae</taxon>
        <taxon>Kibdelosporangium</taxon>
    </lineage>
</organism>
<evidence type="ECO:0000313" key="1">
    <source>
        <dbReference type="EMBL" id="SMD17974.1"/>
    </source>
</evidence>
<protein>
    <recommendedName>
        <fullName evidence="3">DUF1905 domain-containing protein</fullName>
    </recommendedName>
</protein>